<dbReference type="InterPro" id="IPR036508">
    <property type="entry name" value="Chitin-bd_dom_sf"/>
</dbReference>
<dbReference type="Proteomes" id="UP001154078">
    <property type="component" value="Chromosome 2"/>
</dbReference>
<evidence type="ECO:0000313" key="4">
    <source>
        <dbReference type="EMBL" id="CAH0551126.1"/>
    </source>
</evidence>
<feature type="chain" id="PRO_5040477640" description="Chitin-binding type-2 domain-containing protein" evidence="2">
    <location>
        <begin position="18"/>
        <end position="287"/>
    </location>
</feature>
<keyword evidence="5" id="KW-1185">Reference proteome</keyword>
<evidence type="ECO:0000259" key="3">
    <source>
        <dbReference type="PROSITE" id="PS50940"/>
    </source>
</evidence>
<keyword evidence="2" id="KW-0732">Signal</keyword>
<evidence type="ECO:0000256" key="2">
    <source>
        <dbReference type="SAM" id="SignalP"/>
    </source>
</evidence>
<dbReference type="EMBL" id="OV121133">
    <property type="protein sequence ID" value="CAH0551126.1"/>
    <property type="molecule type" value="Genomic_DNA"/>
</dbReference>
<dbReference type="SUPFAM" id="SSF57625">
    <property type="entry name" value="Invertebrate chitin-binding proteins"/>
    <property type="match status" value="1"/>
</dbReference>
<accession>A0A9P0AWH0</accession>
<dbReference type="InterPro" id="IPR052976">
    <property type="entry name" value="Scoloptoxin-like"/>
</dbReference>
<proteinExistence type="predicted"/>
<dbReference type="AlphaFoldDB" id="A0A9P0AWH0"/>
<dbReference type="GO" id="GO:0005576">
    <property type="term" value="C:extracellular region"/>
    <property type="evidence" value="ECO:0007669"/>
    <property type="project" value="InterPro"/>
</dbReference>
<reference evidence="4" key="1">
    <citation type="submission" date="2021-12" db="EMBL/GenBank/DDBJ databases">
        <authorList>
            <person name="King R."/>
        </authorList>
    </citation>
    <scope>NUCLEOTIDE SEQUENCE</scope>
</reference>
<dbReference type="PANTHER" id="PTHR22933">
    <property type="entry name" value="FI18007P1-RELATED"/>
    <property type="match status" value="1"/>
</dbReference>
<dbReference type="Pfam" id="PF01607">
    <property type="entry name" value="CBM_14"/>
    <property type="match status" value="1"/>
</dbReference>
<feature type="region of interest" description="Disordered" evidence="1">
    <location>
        <begin position="90"/>
        <end position="109"/>
    </location>
</feature>
<sequence length="287" mass="33409">MNILIICLCGIVAIVNSFPNKHDGFITSSYKDAEHENIKDSNLASSQDSPRGYINLNPNVDYKVQIPLRSIHTKTQLSYKRKNPEIQQVQYRRGEEAQTENKLEEKEEEPDRLSILLLQSKFNCNAKNTGYYADEDLGCEVFHYCQDNAKHSWICPEGFTFHQVHLICMPPGGDNICEKSSNYHFVNDFLYKPVNLEEHQTKPNVSLRYSDRYFPDTYTQNYNNDDNEPNLHQHSVRVAIEPRQQTVSSIYRPQTSIGQVFRSPEEINISLQQRRPQYSTTKYDSFK</sequence>
<evidence type="ECO:0000313" key="5">
    <source>
        <dbReference type="Proteomes" id="UP001154078"/>
    </source>
</evidence>
<feature type="domain" description="Chitin-binding type-2" evidence="3">
    <location>
        <begin position="121"/>
        <end position="179"/>
    </location>
</feature>
<organism evidence="4 5">
    <name type="scientific">Brassicogethes aeneus</name>
    <name type="common">Rape pollen beetle</name>
    <name type="synonym">Meligethes aeneus</name>
    <dbReference type="NCBI Taxonomy" id="1431903"/>
    <lineage>
        <taxon>Eukaryota</taxon>
        <taxon>Metazoa</taxon>
        <taxon>Ecdysozoa</taxon>
        <taxon>Arthropoda</taxon>
        <taxon>Hexapoda</taxon>
        <taxon>Insecta</taxon>
        <taxon>Pterygota</taxon>
        <taxon>Neoptera</taxon>
        <taxon>Endopterygota</taxon>
        <taxon>Coleoptera</taxon>
        <taxon>Polyphaga</taxon>
        <taxon>Cucujiformia</taxon>
        <taxon>Nitidulidae</taxon>
        <taxon>Meligethinae</taxon>
        <taxon>Brassicogethes</taxon>
    </lineage>
</organism>
<evidence type="ECO:0000256" key="1">
    <source>
        <dbReference type="SAM" id="MobiDB-lite"/>
    </source>
</evidence>
<dbReference type="GO" id="GO:0008061">
    <property type="term" value="F:chitin binding"/>
    <property type="evidence" value="ECO:0007669"/>
    <property type="project" value="InterPro"/>
</dbReference>
<feature type="signal peptide" evidence="2">
    <location>
        <begin position="1"/>
        <end position="17"/>
    </location>
</feature>
<dbReference type="OrthoDB" id="7426044at2759"/>
<dbReference type="PROSITE" id="PS50940">
    <property type="entry name" value="CHIT_BIND_II"/>
    <property type="match status" value="1"/>
</dbReference>
<name>A0A9P0AWH0_BRAAE</name>
<gene>
    <name evidence="4" type="ORF">MELIAE_LOCUS3805</name>
</gene>
<dbReference type="InterPro" id="IPR002557">
    <property type="entry name" value="Chitin-bd_dom"/>
</dbReference>
<feature type="compositionally biased region" description="Basic and acidic residues" evidence="1">
    <location>
        <begin position="92"/>
        <end position="109"/>
    </location>
</feature>
<protein>
    <recommendedName>
        <fullName evidence="3">Chitin-binding type-2 domain-containing protein</fullName>
    </recommendedName>
</protein>
<dbReference type="PANTHER" id="PTHR22933:SF31">
    <property type="entry name" value="FI18007P1"/>
    <property type="match status" value="1"/>
</dbReference>